<feature type="non-terminal residue" evidence="1">
    <location>
        <position position="1"/>
    </location>
</feature>
<gene>
    <name evidence="1" type="ORF">L195_g029772</name>
</gene>
<dbReference type="EMBL" id="ASHM01026670">
    <property type="protein sequence ID" value="PNX73864.1"/>
    <property type="molecule type" value="Genomic_DNA"/>
</dbReference>
<dbReference type="Proteomes" id="UP000236291">
    <property type="component" value="Unassembled WGS sequence"/>
</dbReference>
<evidence type="ECO:0000313" key="1">
    <source>
        <dbReference type="EMBL" id="PNX73864.1"/>
    </source>
</evidence>
<accession>A0A2K3L5Q4</accession>
<reference evidence="1 2" key="1">
    <citation type="journal article" date="2014" name="Am. J. Bot.">
        <title>Genome assembly and annotation for red clover (Trifolium pratense; Fabaceae).</title>
        <authorList>
            <person name="Istvanek J."/>
            <person name="Jaros M."/>
            <person name="Krenek A."/>
            <person name="Repkova J."/>
        </authorList>
    </citation>
    <scope>NUCLEOTIDE SEQUENCE [LARGE SCALE GENOMIC DNA]</scope>
    <source>
        <strain evidence="2">cv. Tatra</strain>
        <tissue evidence="1">Young leaves</tissue>
    </source>
</reference>
<sequence>ERWAEYERVEIMDTTFSVDHQGEEQAMRDKVALVNGSK</sequence>
<protein>
    <submittedName>
        <fullName evidence="1">Uncharacterized protein</fullName>
    </submittedName>
</protein>
<evidence type="ECO:0000313" key="2">
    <source>
        <dbReference type="Proteomes" id="UP000236291"/>
    </source>
</evidence>
<name>A0A2K3L5Q4_TRIPR</name>
<proteinExistence type="predicted"/>
<reference evidence="1 2" key="2">
    <citation type="journal article" date="2017" name="Front. Plant Sci.">
        <title>Gene Classification and Mining of Molecular Markers Useful in Red Clover (Trifolium pratense) Breeding.</title>
        <authorList>
            <person name="Istvanek J."/>
            <person name="Dluhosova J."/>
            <person name="Dluhos P."/>
            <person name="Patkova L."/>
            <person name="Nedelnik J."/>
            <person name="Repkova J."/>
        </authorList>
    </citation>
    <scope>NUCLEOTIDE SEQUENCE [LARGE SCALE GENOMIC DNA]</scope>
    <source>
        <strain evidence="2">cv. Tatra</strain>
        <tissue evidence="1">Young leaves</tissue>
    </source>
</reference>
<organism evidence="1 2">
    <name type="scientific">Trifolium pratense</name>
    <name type="common">Red clover</name>
    <dbReference type="NCBI Taxonomy" id="57577"/>
    <lineage>
        <taxon>Eukaryota</taxon>
        <taxon>Viridiplantae</taxon>
        <taxon>Streptophyta</taxon>
        <taxon>Embryophyta</taxon>
        <taxon>Tracheophyta</taxon>
        <taxon>Spermatophyta</taxon>
        <taxon>Magnoliopsida</taxon>
        <taxon>eudicotyledons</taxon>
        <taxon>Gunneridae</taxon>
        <taxon>Pentapetalae</taxon>
        <taxon>rosids</taxon>
        <taxon>fabids</taxon>
        <taxon>Fabales</taxon>
        <taxon>Fabaceae</taxon>
        <taxon>Papilionoideae</taxon>
        <taxon>50 kb inversion clade</taxon>
        <taxon>NPAAA clade</taxon>
        <taxon>Hologalegina</taxon>
        <taxon>IRL clade</taxon>
        <taxon>Trifolieae</taxon>
        <taxon>Trifolium</taxon>
    </lineage>
</organism>
<comment type="caution">
    <text evidence="1">The sequence shown here is derived from an EMBL/GenBank/DDBJ whole genome shotgun (WGS) entry which is preliminary data.</text>
</comment>
<dbReference type="AlphaFoldDB" id="A0A2K3L5Q4"/>